<dbReference type="Proteomes" id="UP000515129">
    <property type="component" value="Chromosome 20"/>
</dbReference>
<dbReference type="InterPro" id="IPR027417">
    <property type="entry name" value="P-loop_NTPase"/>
</dbReference>
<dbReference type="PANTHER" id="PTHR14241:SF1">
    <property type="entry name" value="INTERFERON-INDUCED PROTEIN 44-RELATED"/>
    <property type="match status" value="1"/>
</dbReference>
<name>A0A6P6IT57_CARAU</name>
<dbReference type="GO" id="GO:0006955">
    <property type="term" value="P:immune response"/>
    <property type="evidence" value="ECO:0007669"/>
    <property type="project" value="TreeGrafter"/>
</dbReference>
<proteinExistence type="predicted"/>
<gene>
    <name evidence="2" type="primary">LOC113037737</name>
</gene>
<dbReference type="KEGG" id="caua:113037737"/>
<dbReference type="OrthoDB" id="25620at2759"/>
<dbReference type="Gene3D" id="3.40.50.300">
    <property type="entry name" value="P-loop containing nucleotide triphosphate hydrolases"/>
    <property type="match status" value="1"/>
</dbReference>
<evidence type="ECO:0000313" key="1">
    <source>
        <dbReference type="Proteomes" id="UP000515129"/>
    </source>
</evidence>
<keyword evidence="1" id="KW-1185">Reference proteome</keyword>
<dbReference type="PANTHER" id="PTHR14241">
    <property type="entry name" value="INTERFERON-INDUCED PROTEIN 44"/>
    <property type="match status" value="1"/>
</dbReference>
<dbReference type="RefSeq" id="XP_026050866.1">
    <property type="nucleotide sequence ID" value="XM_026195081.1"/>
</dbReference>
<reference evidence="2" key="1">
    <citation type="submission" date="2025-08" db="UniProtKB">
        <authorList>
            <consortium name="RefSeq"/>
        </authorList>
    </citation>
    <scope>IDENTIFICATION</scope>
    <source>
        <strain evidence="2">Wakin</strain>
        <tissue evidence="2">Muscle</tissue>
    </source>
</reference>
<sequence length="288" mass="32505">MGASESTEFDKPWRETPWENRELLQKNLRELTLSDSKVKYVRILLAGQVGAGKSSFINSVNSVFQGQITTEALADCVSGTSFTKTYRTYYMGNGQSLLPFVFNDMMGLESGDSEGADPEDIVKALKGLLKEGYDFNPTDSAKKKGYRSKASKSEDLTHCLVYVIAADKVSMMNDEVFKKIKYIRQKASELEIPQAVIMTRVDEACPLVRDDLRKIYTSKKIKQKMQECCNLVGVPVSHIFPVKNYHEEIDTQNDMDVLILRALTQIVHIADDLLKKRKTESKKGCCFL</sequence>
<accession>A0A6P6IT57</accession>
<dbReference type="SUPFAM" id="SSF52540">
    <property type="entry name" value="P-loop containing nucleoside triphosphate hydrolases"/>
    <property type="match status" value="1"/>
</dbReference>
<dbReference type="CDD" id="cd00882">
    <property type="entry name" value="Ras_like_GTPase"/>
    <property type="match status" value="1"/>
</dbReference>
<dbReference type="AlphaFoldDB" id="A0A6P6IT57"/>
<organism evidence="1 2">
    <name type="scientific">Carassius auratus</name>
    <name type="common">Goldfish</name>
    <dbReference type="NCBI Taxonomy" id="7957"/>
    <lineage>
        <taxon>Eukaryota</taxon>
        <taxon>Metazoa</taxon>
        <taxon>Chordata</taxon>
        <taxon>Craniata</taxon>
        <taxon>Vertebrata</taxon>
        <taxon>Euteleostomi</taxon>
        <taxon>Actinopterygii</taxon>
        <taxon>Neopterygii</taxon>
        <taxon>Teleostei</taxon>
        <taxon>Ostariophysi</taxon>
        <taxon>Cypriniformes</taxon>
        <taxon>Cyprinidae</taxon>
        <taxon>Cyprininae</taxon>
        <taxon>Carassius</taxon>
    </lineage>
</organism>
<dbReference type="GeneID" id="113037737"/>
<protein>
    <submittedName>
        <fullName evidence="2">Interferon-induced protein 44-like</fullName>
    </submittedName>
</protein>
<evidence type="ECO:0000313" key="2">
    <source>
        <dbReference type="RefSeq" id="XP_026050866.1"/>
    </source>
</evidence>